<feature type="region of interest" description="Disordered" evidence="5">
    <location>
        <begin position="37"/>
        <end position="60"/>
    </location>
</feature>
<evidence type="ECO:0000256" key="4">
    <source>
        <dbReference type="ARBA" id="ARBA00023212"/>
    </source>
</evidence>
<sequence length="183" mass="19617">MAWPCISRVCCLARFWSQLDKSDLAVPLTIHSYSDIEEPEEAADGQRTAGPPPAQDSLAVKRTQYRRDFRAWPLQKRDACPWASDGGRDGAAARSGSARSVYVLPAGSREPRPEGSRLPGLPQSCPRSPANTTSYSARPLPIAVLMGAGLGGSTCRLPPPGLQLNAAGGFAAAFAEEQEQRKR</sequence>
<reference evidence="6" key="1">
    <citation type="submission" date="2025-08" db="UniProtKB">
        <authorList>
            <consortium name="Ensembl"/>
        </authorList>
    </citation>
    <scope>IDENTIFICATION</scope>
</reference>
<dbReference type="GO" id="GO:0000226">
    <property type="term" value="P:microtubule cytoskeleton organization"/>
    <property type="evidence" value="ECO:0007669"/>
    <property type="project" value="InterPro"/>
</dbReference>
<evidence type="ECO:0000313" key="7">
    <source>
        <dbReference type="Proteomes" id="UP000694393"/>
    </source>
</evidence>
<evidence type="ECO:0000256" key="3">
    <source>
        <dbReference type="ARBA" id="ARBA00022490"/>
    </source>
</evidence>
<dbReference type="GO" id="GO:0008017">
    <property type="term" value="F:microtubule binding"/>
    <property type="evidence" value="ECO:0007669"/>
    <property type="project" value="InterPro"/>
</dbReference>
<feature type="compositionally biased region" description="Polar residues" evidence="5">
    <location>
        <begin position="125"/>
        <end position="135"/>
    </location>
</feature>
<dbReference type="AlphaFoldDB" id="A0A8C8VHL1"/>
<evidence type="ECO:0000256" key="5">
    <source>
        <dbReference type="SAM" id="MobiDB-lite"/>
    </source>
</evidence>
<dbReference type="GO" id="GO:0030705">
    <property type="term" value="P:cytoskeleton-dependent intracellular transport"/>
    <property type="evidence" value="ECO:0007669"/>
    <property type="project" value="TreeGrafter"/>
</dbReference>
<dbReference type="InterPro" id="IPR007882">
    <property type="entry name" value="MAP6"/>
</dbReference>
<name>A0A8C8VHL1_9SAUR</name>
<comment type="similarity">
    <text evidence="2">Belongs to the STOP family.</text>
</comment>
<dbReference type="GO" id="GO:0005516">
    <property type="term" value="F:calmodulin binding"/>
    <property type="evidence" value="ECO:0007669"/>
    <property type="project" value="InterPro"/>
</dbReference>
<organism evidence="6 7">
    <name type="scientific">Pelusios castaneus</name>
    <name type="common">West African mud turtle</name>
    <dbReference type="NCBI Taxonomy" id="367368"/>
    <lineage>
        <taxon>Eukaryota</taxon>
        <taxon>Metazoa</taxon>
        <taxon>Chordata</taxon>
        <taxon>Craniata</taxon>
        <taxon>Vertebrata</taxon>
        <taxon>Euteleostomi</taxon>
        <taxon>Archelosauria</taxon>
        <taxon>Testudinata</taxon>
        <taxon>Testudines</taxon>
        <taxon>Pleurodira</taxon>
        <taxon>Pelomedusidae</taxon>
        <taxon>Pelusios</taxon>
    </lineage>
</organism>
<evidence type="ECO:0000313" key="6">
    <source>
        <dbReference type="Ensembl" id="ENSPCEP00000008191.1"/>
    </source>
</evidence>
<dbReference type="GO" id="GO:0070507">
    <property type="term" value="P:regulation of microtubule cytoskeleton organization"/>
    <property type="evidence" value="ECO:0007669"/>
    <property type="project" value="TreeGrafter"/>
</dbReference>
<comment type="subcellular location">
    <subcellularLocation>
        <location evidence="1">Cytoplasm</location>
        <location evidence="1">Cytoskeleton</location>
    </subcellularLocation>
</comment>
<dbReference type="PANTHER" id="PTHR14759">
    <property type="entry name" value="STOP PROTEIN"/>
    <property type="match status" value="1"/>
</dbReference>
<keyword evidence="7" id="KW-1185">Reference proteome</keyword>
<dbReference type="GO" id="GO:0005874">
    <property type="term" value="C:microtubule"/>
    <property type="evidence" value="ECO:0007669"/>
    <property type="project" value="InterPro"/>
</dbReference>
<dbReference type="Proteomes" id="UP000694393">
    <property type="component" value="Unplaced"/>
</dbReference>
<dbReference type="Ensembl" id="ENSPCET00000008477.1">
    <property type="protein sequence ID" value="ENSPCEP00000008191.1"/>
    <property type="gene ID" value="ENSPCEG00000006565.1"/>
</dbReference>
<keyword evidence="3" id="KW-0963">Cytoplasm</keyword>
<reference evidence="6" key="2">
    <citation type="submission" date="2025-09" db="UniProtKB">
        <authorList>
            <consortium name="Ensembl"/>
        </authorList>
    </citation>
    <scope>IDENTIFICATION</scope>
</reference>
<proteinExistence type="inferred from homology"/>
<evidence type="ECO:0000256" key="1">
    <source>
        <dbReference type="ARBA" id="ARBA00004245"/>
    </source>
</evidence>
<dbReference type="PANTHER" id="PTHR14759:SF37">
    <property type="entry name" value="MAP6 DOMAIN-CONTAINING PROTEIN 1"/>
    <property type="match status" value="1"/>
</dbReference>
<keyword evidence="4" id="KW-0206">Cytoskeleton</keyword>
<feature type="region of interest" description="Disordered" evidence="5">
    <location>
        <begin position="79"/>
        <end position="135"/>
    </location>
</feature>
<accession>A0A8C8VHL1</accession>
<dbReference type="GO" id="GO:0005801">
    <property type="term" value="C:cis-Golgi network"/>
    <property type="evidence" value="ECO:0007669"/>
    <property type="project" value="TreeGrafter"/>
</dbReference>
<feature type="compositionally biased region" description="Low complexity" evidence="5">
    <location>
        <begin position="90"/>
        <end position="100"/>
    </location>
</feature>
<protein>
    <submittedName>
        <fullName evidence="6">MAP6 domain containing 1</fullName>
    </submittedName>
</protein>
<dbReference type="GO" id="GO:0005798">
    <property type="term" value="C:Golgi-associated vesicle"/>
    <property type="evidence" value="ECO:0007669"/>
    <property type="project" value="TreeGrafter"/>
</dbReference>
<evidence type="ECO:0000256" key="2">
    <source>
        <dbReference type="ARBA" id="ARBA00005728"/>
    </source>
</evidence>